<dbReference type="AlphaFoldDB" id="A0A2T5AXF4"/>
<dbReference type="EMBL" id="PZZZ01000009">
    <property type="protein sequence ID" value="PTM91398.1"/>
    <property type="molecule type" value="Genomic_DNA"/>
</dbReference>
<protein>
    <submittedName>
        <fullName evidence="1">Uncharacterized protein</fullName>
    </submittedName>
</protein>
<reference evidence="1 2" key="1">
    <citation type="submission" date="2018-04" db="EMBL/GenBank/DDBJ databases">
        <title>Genomic Encyclopedia of Type Strains, Phase IV (KMG-IV): sequencing the most valuable type-strain genomes for metagenomic binning, comparative biology and taxonomic classification.</title>
        <authorList>
            <person name="Goeker M."/>
        </authorList>
    </citation>
    <scope>NUCLEOTIDE SEQUENCE [LARGE SCALE GENOMIC DNA]</scope>
    <source>
        <strain evidence="1 2">DSM 7138</strain>
    </source>
</reference>
<comment type="caution">
    <text evidence="1">The sequence shown here is derived from an EMBL/GenBank/DDBJ whole genome shotgun (WGS) entry which is preliminary data.</text>
</comment>
<sequence>MRQHGATISVPPAKNRKAARLCSEDHALFRKLGIQYLAIDLDDTKRALLFADIGVFAI</sequence>
<accession>A0A2T5AXF4</accession>
<name>A0A2T5AXF4_MYCDI</name>
<keyword evidence="2" id="KW-1185">Reference proteome</keyword>
<proteinExistence type="predicted"/>
<evidence type="ECO:0000313" key="2">
    <source>
        <dbReference type="Proteomes" id="UP000241247"/>
    </source>
</evidence>
<gene>
    <name evidence="1" type="ORF">C7449_1092</name>
</gene>
<organism evidence="1 2">
    <name type="scientific">Mycoplana dimorpha</name>
    <dbReference type="NCBI Taxonomy" id="28320"/>
    <lineage>
        <taxon>Bacteria</taxon>
        <taxon>Pseudomonadati</taxon>
        <taxon>Pseudomonadota</taxon>
        <taxon>Alphaproteobacteria</taxon>
        <taxon>Hyphomicrobiales</taxon>
        <taxon>Rhizobiaceae</taxon>
        <taxon>Mycoplana</taxon>
    </lineage>
</organism>
<dbReference type="Proteomes" id="UP000241247">
    <property type="component" value="Unassembled WGS sequence"/>
</dbReference>
<evidence type="ECO:0000313" key="1">
    <source>
        <dbReference type="EMBL" id="PTM91398.1"/>
    </source>
</evidence>